<evidence type="ECO:0000256" key="16">
    <source>
        <dbReference type="ARBA" id="ARBA00023212"/>
    </source>
</evidence>
<evidence type="ECO:0000256" key="11">
    <source>
        <dbReference type="ARBA" id="ARBA00022799"/>
    </source>
</evidence>
<comment type="similarity">
    <text evidence="5">Belongs to the glyceraldehyde-3-phosphate dehydrogenase family.</text>
</comment>
<dbReference type="EC" id="1.2.1.12" evidence="6"/>
<evidence type="ECO:0000256" key="4">
    <source>
        <dbReference type="ARBA" id="ARBA00004869"/>
    </source>
</evidence>
<dbReference type="GO" id="GO:0016740">
    <property type="term" value="F:transferase activity"/>
    <property type="evidence" value="ECO:0007669"/>
    <property type="project" value="UniProtKB-KW"/>
</dbReference>
<dbReference type="InterPro" id="IPR020831">
    <property type="entry name" value="GlycerAld/Erythrose_P_DH"/>
</dbReference>
<comment type="catalytic activity">
    <reaction evidence="21">
        <text>S-nitroso-L-cysteinyl-[GAPDH] + L-cysteinyl-[protein] = L-cysteinyl-[GAPDH] + S-nitroso-L-cysteinyl-[protein]</text>
        <dbReference type="Rhea" id="RHEA:66684"/>
        <dbReference type="Rhea" id="RHEA-COMP:10131"/>
        <dbReference type="Rhea" id="RHEA-COMP:17089"/>
        <dbReference type="Rhea" id="RHEA-COMP:17090"/>
        <dbReference type="Rhea" id="RHEA-COMP:17091"/>
        <dbReference type="ChEBI" id="CHEBI:29950"/>
        <dbReference type="ChEBI" id="CHEBI:149494"/>
    </reaction>
    <physiologicalReaction direction="left-to-right" evidence="21">
        <dbReference type="Rhea" id="RHEA:66685"/>
    </physiologicalReaction>
</comment>
<keyword evidence="14" id="KW-0520">NAD</keyword>
<evidence type="ECO:0000313" key="24">
    <source>
        <dbReference type="Proteomes" id="UP001159641"/>
    </source>
</evidence>
<feature type="domain" description="Glyceraldehyde 3-phosphate dehydrogenase catalytic" evidence="22">
    <location>
        <begin position="4"/>
        <end position="111"/>
    </location>
</feature>
<gene>
    <name evidence="23" type="ORF">J1605_001899</name>
</gene>
<evidence type="ECO:0000256" key="9">
    <source>
        <dbReference type="ARBA" id="ARBA00022679"/>
    </source>
</evidence>
<name>A0AB34I3B2_ESCRO</name>
<dbReference type="AlphaFoldDB" id="A0AB34I3B2"/>
<evidence type="ECO:0000256" key="12">
    <source>
        <dbReference type="ARBA" id="ARBA00022845"/>
    </source>
</evidence>
<evidence type="ECO:0000256" key="7">
    <source>
        <dbReference type="ARBA" id="ARBA00021022"/>
    </source>
</evidence>
<evidence type="ECO:0000256" key="2">
    <source>
        <dbReference type="ARBA" id="ARBA00004245"/>
    </source>
</evidence>
<evidence type="ECO:0000313" key="23">
    <source>
        <dbReference type="EMBL" id="KAJ8797089.1"/>
    </source>
</evidence>
<organism evidence="23 24">
    <name type="scientific">Eschrichtius robustus</name>
    <name type="common">California gray whale</name>
    <name type="synonym">Eschrichtius gibbosus</name>
    <dbReference type="NCBI Taxonomy" id="9764"/>
    <lineage>
        <taxon>Eukaryota</taxon>
        <taxon>Metazoa</taxon>
        <taxon>Chordata</taxon>
        <taxon>Craniata</taxon>
        <taxon>Vertebrata</taxon>
        <taxon>Euteleostomi</taxon>
        <taxon>Mammalia</taxon>
        <taxon>Eutheria</taxon>
        <taxon>Laurasiatheria</taxon>
        <taxon>Artiodactyla</taxon>
        <taxon>Whippomorpha</taxon>
        <taxon>Cetacea</taxon>
        <taxon>Mysticeti</taxon>
        <taxon>Eschrichtiidae</taxon>
        <taxon>Eschrichtius</taxon>
    </lineage>
</organism>
<evidence type="ECO:0000256" key="19">
    <source>
        <dbReference type="ARBA" id="ARBA00046997"/>
    </source>
</evidence>
<dbReference type="Gene3D" id="3.30.360.10">
    <property type="entry name" value="Dihydrodipicolinate Reductase, domain 2"/>
    <property type="match status" value="1"/>
</dbReference>
<keyword evidence="12" id="KW-0810">Translation regulation</keyword>
<evidence type="ECO:0000256" key="10">
    <source>
        <dbReference type="ARBA" id="ARBA00022703"/>
    </source>
</evidence>
<dbReference type="PANTHER" id="PTHR10836">
    <property type="entry name" value="GLYCERALDEHYDE 3-PHOSPHATE DEHYDROGENASE"/>
    <property type="match status" value="1"/>
</dbReference>
<keyword evidence="13" id="KW-0560">Oxidoreductase</keyword>
<evidence type="ECO:0000256" key="15">
    <source>
        <dbReference type="ARBA" id="ARBA00023152"/>
    </source>
</evidence>
<reference evidence="23 24" key="1">
    <citation type="submission" date="2022-11" db="EMBL/GenBank/DDBJ databases">
        <title>Whole genome sequence of Eschrichtius robustus ER-17-0199.</title>
        <authorList>
            <person name="Bruniche-Olsen A."/>
            <person name="Black A.N."/>
            <person name="Fields C.J."/>
            <person name="Walden K."/>
            <person name="Dewoody J.A."/>
        </authorList>
    </citation>
    <scope>NUCLEOTIDE SEQUENCE [LARGE SCALE GENOMIC DNA]</scope>
    <source>
        <strain evidence="23">ER-17-0199</strain>
        <tissue evidence="23">Blubber</tissue>
    </source>
</reference>
<evidence type="ECO:0000256" key="17">
    <source>
        <dbReference type="ARBA" id="ARBA00023242"/>
    </source>
</evidence>
<evidence type="ECO:0000256" key="1">
    <source>
        <dbReference type="ARBA" id="ARBA00004123"/>
    </source>
</evidence>
<keyword evidence="15" id="KW-0324">Glycolysis</keyword>
<keyword evidence="11" id="KW-0702">S-nitrosylation</keyword>
<dbReference type="Proteomes" id="UP001159641">
    <property type="component" value="Unassembled WGS sequence"/>
</dbReference>
<dbReference type="PANTHER" id="PTHR10836:SF111">
    <property type="entry name" value="GLYCERALDEHYDE-3-PHOSPHATE DEHYDROGENASE"/>
    <property type="match status" value="1"/>
</dbReference>
<evidence type="ECO:0000256" key="20">
    <source>
        <dbReference type="ARBA" id="ARBA00047698"/>
    </source>
</evidence>
<evidence type="ECO:0000256" key="18">
    <source>
        <dbReference type="ARBA" id="ARBA00031890"/>
    </source>
</evidence>
<evidence type="ECO:0000256" key="8">
    <source>
        <dbReference type="ARBA" id="ARBA00022490"/>
    </source>
</evidence>
<comment type="caution">
    <text evidence="23">The sequence shown here is derived from an EMBL/GenBank/DDBJ whole genome shotgun (WGS) entry which is preliminary data.</text>
</comment>
<dbReference type="SUPFAM" id="SSF55347">
    <property type="entry name" value="Glyceraldehyde-3-phosphate dehydrogenase-like, C-terminal domain"/>
    <property type="match status" value="1"/>
</dbReference>
<comment type="pathway">
    <text evidence="4">Carbohydrate degradation; glycolysis; pyruvate from D-glyceraldehyde 3-phosphate: step 1/5.</text>
</comment>
<evidence type="ECO:0000256" key="21">
    <source>
        <dbReference type="ARBA" id="ARBA00048005"/>
    </source>
</evidence>
<dbReference type="GO" id="GO:0006096">
    <property type="term" value="P:glycolytic process"/>
    <property type="evidence" value="ECO:0007669"/>
    <property type="project" value="UniProtKB-KW"/>
</dbReference>
<dbReference type="Pfam" id="PF02800">
    <property type="entry name" value="Gp_dh_C"/>
    <property type="match status" value="1"/>
</dbReference>
<comment type="subcellular location">
    <subcellularLocation>
        <location evidence="2">Cytoplasm</location>
        <location evidence="2">Cytoskeleton</location>
    </subcellularLocation>
    <subcellularLocation>
        <location evidence="3">Cytoplasm</location>
        <location evidence="3">Cytosol</location>
    </subcellularLocation>
    <subcellularLocation>
        <location evidence="1">Nucleus</location>
    </subcellularLocation>
</comment>
<keyword evidence="16" id="KW-0206">Cytoskeleton</keyword>
<keyword evidence="8" id="KW-0963">Cytoplasm</keyword>
<proteinExistence type="inferred from homology"/>
<dbReference type="InterPro" id="IPR020829">
    <property type="entry name" value="GlycerAld_3-P_DH_cat"/>
</dbReference>
<evidence type="ECO:0000256" key="6">
    <source>
        <dbReference type="ARBA" id="ARBA00013119"/>
    </source>
</evidence>
<evidence type="ECO:0000256" key="13">
    <source>
        <dbReference type="ARBA" id="ARBA00023002"/>
    </source>
</evidence>
<evidence type="ECO:0000256" key="14">
    <source>
        <dbReference type="ARBA" id="ARBA00023027"/>
    </source>
</evidence>
<dbReference type="GO" id="GO:0005634">
    <property type="term" value="C:nucleus"/>
    <property type="evidence" value="ECO:0007669"/>
    <property type="project" value="UniProtKB-SubCell"/>
</dbReference>
<dbReference type="GO" id="GO:0006915">
    <property type="term" value="P:apoptotic process"/>
    <property type="evidence" value="ECO:0007669"/>
    <property type="project" value="UniProtKB-KW"/>
</dbReference>
<dbReference type="GO" id="GO:0005856">
    <property type="term" value="C:cytoskeleton"/>
    <property type="evidence" value="ECO:0007669"/>
    <property type="project" value="UniProtKB-SubCell"/>
</dbReference>
<dbReference type="GO" id="GO:0004365">
    <property type="term" value="F:glyceraldehyde-3-phosphate dehydrogenase (NAD+) (phosphorylating) activity"/>
    <property type="evidence" value="ECO:0007669"/>
    <property type="project" value="UniProtKB-EC"/>
</dbReference>
<accession>A0AB34I3B2</accession>
<dbReference type="GO" id="GO:0005829">
    <property type="term" value="C:cytosol"/>
    <property type="evidence" value="ECO:0007669"/>
    <property type="project" value="UniProtKB-SubCell"/>
</dbReference>
<keyword evidence="9" id="KW-0808">Transferase</keyword>
<keyword evidence="10" id="KW-0053">Apoptosis</keyword>
<comment type="subunit">
    <text evidence="19">Homotetramer. Interacts with TPPP; the interaction is direct. Interacts (when S-nitrosylated) with SIAH1; leading to nuclear translocation. Interacts with RILPL1/GOSPEL, leading to prevent the interaction between GAPDH and SIAH1 and prevent nuclear translocation. Interacts with CHP1; the interaction increases the binding of CHP1 with microtubules. Associates with microtubules. Interacts with EIF1AD, USP25, PRKCI and WARS1. Interacts with phosphorylated RPL13A; inhibited by oxidatively-modified low-densitity lipoprotein (LDL(ox)). Component of the GAIT complex. Interacts with FKBP6; leading to inhibit GAPDH catalytic activity. Interacts with TRAF2, promoting TRAF2 ubiquitination. Interacts with TRAF3, promoting TRAF3 ubiquitination.</text>
</comment>
<evidence type="ECO:0000259" key="22">
    <source>
        <dbReference type="Pfam" id="PF02800"/>
    </source>
</evidence>
<keyword evidence="24" id="KW-1185">Reference proteome</keyword>
<dbReference type="EMBL" id="JAIQCJ010000270">
    <property type="protein sequence ID" value="KAJ8797089.1"/>
    <property type="molecule type" value="Genomic_DNA"/>
</dbReference>
<comment type="catalytic activity">
    <reaction evidence="20">
        <text>D-glyceraldehyde 3-phosphate + phosphate + NAD(+) = (2R)-3-phospho-glyceroyl phosphate + NADH + H(+)</text>
        <dbReference type="Rhea" id="RHEA:10300"/>
        <dbReference type="ChEBI" id="CHEBI:15378"/>
        <dbReference type="ChEBI" id="CHEBI:43474"/>
        <dbReference type="ChEBI" id="CHEBI:57540"/>
        <dbReference type="ChEBI" id="CHEBI:57604"/>
        <dbReference type="ChEBI" id="CHEBI:57945"/>
        <dbReference type="ChEBI" id="CHEBI:59776"/>
        <dbReference type="EC" id="1.2.1.12"/>
    </reaction>
</comment>
<protein>
    <recommendedName>
        <fullName evidence="7">Glyceraldehyde-3-phosphate dehydrogenase</fullName>
        <ecNumber evidence="6">1.2.1.12</ecNumber>
    </recommendedName>
    <alternativeName>
        <fullName evidence="18">Peptidyl-cysteine S-nitrosylase GAPDH</fullName>
    </alternativeName>
</protein>
<evidence type="ECO:0000256" key="5">
    <source>
        <dbReference type="ARBA" id="ARBA00007406"/>
    </source>
</evidence>
<evidence type="ECO:0000256" key="3">
    <source>
        <dbReference type="ARBA" id="ARBA00004514"/>
    </source>
</evidence>
<dbReference type="GO" id="GO:0006417">
    <property type="term" value="P:regulation of translation"/>
    <property type="evidence" value="ECO:0007669"/>
    <property type="project" value="UniProtKB-KW"/>
</dbReference>
<keyword evidence="17" id="KW-0539">Nucleus</keyword>
<sequence length="113" mass="12128">MANCRSQNVIPGFISSGKALGKVIPELNGKLFGMAFHIPTPNTTVMDLTCHLQEANKHYCIKKVGKQGSKGAQKGVQAYRGTGLIIKTFTVTPPNCNAETGTALNRQNIKLIS</sequence>